<dbReference type="EMBL" id="PNIE01000101">
    <property type="protein sequence ID" value="PMP60654.1"/>
    <property type="molecule type" value="Genomic_DNA"/>
</dbReference>
<dbReference type="Gene3D" id="3.40.50.620">
    <property type="entry name" value="HUPs"/>
    <property type="match status" value="1"/>
</dbReference>
<evidence type="ECO:0000313" key="14">
    <source>
        <dbReference type="EMBL" id="PMP61903.1"/>
    </source>
</evidence>
<dbReference type="CDD" id="cd02165">
    <property type="entry name" value="NMNAT"/>
    <property type="match status" value="1"/>
</dbReference>
<evidence type="ECO:0000256" key="2">
    <source>
        <dbReference type="ARBA" id="ARBA00005019"/>
    </source>
</evidence>
<evidence type="ECO:0000256" key="7">
    <source>
        <dbReference type="ARBA" id="ARBA00022741"/>
    </source>
</evidence>
<gene>
    <name evidence="11 13" type="primary">nadD</name>
    <name evidence="14" type="ORF">C0197_05245</name>
    <name evidence="13" type="ORF">C0197_06595</name>
</gene>
<dbReference type="AlphaFoldDB" id="A0A2N7PI20"/>
<evidence type="ECO:0000256" key="9">
    <source>
        <dbReference type="ARBA" id="ARBA00023027"/>
    </source>
</evidence>
<evidence type="ECO:0000256" key="10">
    <source>
        <dbReference type="ARBA" id="ARBA00048721"/>
    </source>
</evidence>
<comment type="similarity">
    <text evidence="3 11">Belongs to the NadD family.</text>
</comment>
<dbReference type="NCBIfam" id="NF000840">
    <property type="entry name" value="PRK00071.1-3"/>
    <property type="match status" value="1"/>
</dbReference>
<protein>
    <recommendedName>
        <fullName evidence="11">Probable nicotinate-nucleotide adenylyltransferase</fullName>
        <ecNumber evidence="11">2.7.7.18</ecNumber>
    </recommendedName>
    <alternativeName>
        <fullName evidence="11">Deamido-NAD(+) diphosphorylase</fullName>
    </alternativeName>
    <alternativeName>
        <fullName evidence="11">Deamido-NAD(+) pyrophosphorylase</fullName>
    </alternativeName>
    <alternativeName>
        <fullName evidence="11">Nicotinate mononucleotide adenylyltransferase</fullName>
        <shortName evidence="11">NaMN adenylyltransferase</shortName>
    </alternativeName>
</protein>
<evidence type="ECO:0000256" key="8">
    <source>
        <dbReference type="ARBA" id="ARBA00022840"/>
    </source>
</evidence>
<dbReference type="GO" id="GO:0005524">
    <property type="term" value="F:ATP binding"/>
    <property type="evidence" value="ECO:0007669"/>
    <property type="project" value="UniProtKB-KW"/>
</dbReference>
<accession>A0A2N7PI20</accession>
<dbReference type="SUPFAM" id="SSF52374">
    <property type="entry name" value="Nucleotidylyl transferase"/>
    <property type="match status" value="1"/>
</dbReference>
<keyword evidence="6 11" id="KW-0548">Nucleotidyltransferase</keyword>
<dbReference type="HAMAP" id="MF_00244">
    <property type="entry name" value="NaMN_adenylyltr"/>
    <property type="match status" value="1"/>
</dbReference>
<dbReference type="InterPro" id="IPR005248">
    <property type="entry name" value="NadD/NMNAT"/>
</dbReference>
<evidence type="ECO:0000256" key="11">
    <source>
        <dbReference type="HAMAP-Rule" id="MF_00244"/>
    </source>
</evidence>
<dbReference type="UniPathway" id="UPA00253">
    <property type="reaction ID" value="UER00332"/>
</dbReference>
<comment type="function">
    <text evidence="1 11">Catalyzes the reversible adenylation of nicotinate mononucleotide (NaMN) to nicotinic acid adenine dinucleotide (NaAD).</text>
</comment>
<reference evidence="13 15" key="1">
    <citation type="submission" date="2018-01" db="EMBL/GenBank/DDBJ databases">
        <title>Metagenomic assembled genomes from two thermal pools in the Uzon Caldera, Kamchatka, Russia.</title>
        <authorList>
            <person name="Wilkins L."/>
            <person name="Ettinger C."/>
        </authorList>
    </citation>
    <scope>NUCLEOTIDE SEQUENCE [LARGE SCALE GENOMIC DNA]</scope>
    <source>
        <strain evidence="13">ZAV-15</strain>
    </source>
</reference>
<evidence type="ECO:0000256" key="3">
    <source>
        <dbReference type="ARBA" id="ARBA00009014"/>
    </source>
</evidence>
<dbReference type="NCBIfam" id="TIGR00125">
    <property type="entry name" value="cyt_tran_rel"/>
    <property type="match status" value="1"/>
</dbReference>
<organism evidence="13 15">
    <name type="scientific">Caldimicrobium thiodismutans</name>
    <dbReference type="NCBI Taxonomy" id="1653476"/>
    <lineage>
        <taxon>Bacteria</taxon>
        <taxon>Pseudomonadati</taxon>
        <taxon>Thermodesulfobacteriota</taxon>
        <taxon>Thermodesulfobacteria</taxon>
        <taxon>Thermodesulfobacteriales</taxon>
        <taxon>Thermodesulfobacteriaceae</taxon>
        <taxon>Caldimicrobium</taxon>
    </lineage>
</organism>
<sequence>MAKSELKIGLLGGTFDPPHLGHLRVAEEVRLAFHLKEVWFIPAGYPPHKGIPFFSFEERFEMLDLATSSNLYFKVLDLEREERPSYTLKTLEKLKGLYPEREFFLIVGFDAFVELETWWHYEKFLDYAEIIVVSRGSGDWKKGKLEVEERAQILWGEKGKEKVHFLEIFPYEISSTLLRDYLKKGRSIRYLVPEEVYFYLRERGYLSV</sequence>
<dbReference type="EC" id="2.7.7.18" evidence="11"/>
<evidence type="ECO:0000313" key="13">
    <source>
        <dbReference type="EMBL" id="PMP60654.1"/>
    </source>
</evidence>
<name>A0A2N7PI20_9BACT</name>
<keyword evidence="8 11" id="KW-0067">ATP-binding</keyword>
<keyword evidence="4 11" id="KW-0662">Pyridine nucleotide biosynthesis</keyword>
<dbReference type="NCBIfam" id="TIGR00482">
    <property type="entry name" value="nicotinate (nicotinamide) nucleotide adenylyltransferase"/>
    <property type="match status" value="1"/>
</dbReference>
<proteinExistence type="inferred from homology"/>
<evidence type="ECO:0000259" key="12">
    <source>
        <dbReference type="Pfam" id="PF01467"/>
    </source>
</evidence>
<evidence type="ECO:0000256" key="4">
    <source>
        <dbReference type="ARBA" id="ARBA00022642"/>
    </source>
</evidence>
<keyword evidence="5 11" id="KW-0808">Transferase</keyword>
<evidence type="ECO:0000313" key="15">
    <source>
        <dbReference type="Proteomes" id="UP000235731"/>
    </source>
</evidence>
<keyword evidence="9 11" id="KW-0520">NAD</keyword>
<evidence type="ECO:0000256" key="1">
    <source>
        <dbReference type="ARBA" id="ARBA00002324"/>
    </source>
</evidence>
<evidence type="ECO:0000256" key="5">
    <source>
        <dbReference type="ARBA" id="ARBA00022679"/>
    </source>
</evidence>
<dbReference type="PANTHER" id="PTHR39321:SF3">
    <property type="entry name" value="PHOSPHOPANTETHEINE ADENYLYLTRANSFERASE"/>
    <property type="match status" value="1"/>
</dbReference>
<evidence type="ECO:0000256" key="6">
    <source>
        <dbReference type="ARBA" id="ARBA00022695"/>
    </source>
</evidence>
<comment type="catalytic activity">
    <reaction evidence="10 11">
        <text>nicotinate beta-D-ribonucleotide + ATP + H(+) = deamido-NAD(+) + diphosphate</text>
        <dbReference type="Rhea" id="RHEA:22860"/>
        <dbReference type="ChEBI" id="CHEBI:15378"/>
        <dbReference type="ChEBI" id="CHEBI:30616"/>
        <dbReference type="ChEBI" id="CHEBI:33019"/>
        <dbReference type="ChEBI" id="CHEBI:57502"/>
        <dbReference type="ChEBI" id="CHEBI:58437"/>
        <dbReference type="EC" id="2.7.7.18"/>
    </reaction>
</comment>
<dbReference type="Proteomes" id="UP000235731">
    <property type="component" value="Unassembled WGS sequence"/>
</dbReference>
<keyword evidence="7 11" id="KW-0547">Nucleotide-binding</keyword>
<dbReference type="GO" id="GO:0004515">
    <property type="term" value="F:nicotinate-nucleotide adenylyltransferase activity"/>
    <property type="evidence" value="ECO:0007669"/>
    <property type="project" value="UniProtKB-UniRule"/>
</dbReference>
<dbReference type="PANTHER" id="PTHR39321">
    <property type="entry name" value="NICOTINATE-NUCLEOTIDE ADENYLYLTRANSFERASE-RELATED"/>
    <property type="match status" value="1"/>
</dbReference>
<dbReference type="InterPro" id="IPR014729">
    <property type="entry name" value="Rossmann-like_a/b/a_fold"/>
</dbReference>
<comment type="pathway">
    <text evidence="2 11">Cofactor biosynthesis; NAD(+) biosynthesis; deamido-NAD(+) from nicotinate D-ribonucleotide: step 1/1.</text>
</comment>
<dbReference type="GO" id="GO:0009435">
    <property type="term" value="P:NAD+ biosynthetic process"/>
    <property type="evidence" value="ECO:0007669"/>
    <property type="project" value="UniProtKB-UniRule"/>
</dbReference>
<comment type="caution">
    <text evidence="13">The sequence shown here is derived from an EMBL/GenBank/DDBJ whole genome shotgun (WGS) entry which is preliminary data.</text>
</comment>
<dbReference type="InterPro" id="IPR004821">
    <property type="entry name" value="Cyt_trans-like"/>
</dbReference>
<feature type="domain" description="Cytidyltransferase-like" evidence="12">
    <location>
        <begin position="10"/>
        <end position="179"/>
    </location>
</feature>
<dbReference type="Pfam" id="PF01467">
    <property type="entry name" value="CTP_transf_like"/>
    <property type="match status" value="1"/>
</dbReference>
<dbReference type="EMBL" id="PNIE01000073">
    <property type="protein sequence ID" value="PMP61903.1"/>
    <property type="molecule type" value="Genomic_DNA"/>
</dbReference>